<keyword evidence="1" id="KW-0472">Membrane</keyword>
<keyword evidence="4" id="KW-1185">Reference proteome</keyword>
<dbReference type="PANTHER" id="PTHR36513:SF1">
    <property type="entry name" value="TRANSMEMBRANE PROTEIN"/>
    <property type="match status" value="1"/>
</dbReference>
<reference evidence="3" key="3">
    <citation type="submission" date="2015-02" db="UniProtKB">
        <authorList>
            <consortium name="EnsemblProtists"/>
        </authorList>
    </citation>
    <scope>IDENTIFICATION</scope>
    <source>
        <strain evidence="3">DAOM BR144</strain>
    </source>
</reference>
<dbReference type="eggNOG" id="ENOG502RMID">
    <property type="taxonomic scope" value="Eukaryota"/>
</dbReference>
<accession>K3X1S0</accession>
<dbReference type="OMA" id="SHWISLA"/>
<dbReference type="STRING" id="431595.K3X1S0"/>
<dbReference type="Pfam" id="PF05990">
    <property type="entry name" value="DUF900"/>
    <property type="match status" value="1"/>
</dbReference>
<dbReference type="InterPro" id="IPR010297">
    <property type="entry name" value="DUF900_hydrolase"/>
</dbReference>
<dbReference type="EnsemblProtists" id="PYU1_T011169">
    <property type="protein sequence ID" value="PYU1_T011169"/>
    <property type="gene ID" value="PYU1_G011144"/>
</dbReference>
<evidence type="ECO:0000256" key="2">
    <source>
        <dbReference type="SAM" id="SignalP"/>
    </source>
</evidence>
<feature type="signal peptide" evidence="2">
    <location>
        <begin position="1"/>
        <end position="18"/>
    </location>
</feature>
<feature type="transmembrane region" description="Helical" evidence="1">
    <location>
        <begin position="91"/>
        <end position="113"/>
    </location>
</feature>
<evidence type="ECO:0000313" key="3">
    <source>
        <dbReference type="EnsemblProtists" id="PYU1_T011169"/>
    </source>
</evidence>
<sequence length="594" mass="67626">MVVYIFAVVAVNIARSSAEDESVLTTDNAFAILINLFLVFLLVEVALVVRWLIYWVIVAELLTFAVTGSLRSIVWVDSNISDSQRNARHNIIISLIVAEVLTLISYIVTHYVYPWAVQKRYFDFERWWNVTVSKRPFSFTYRSLARFYKRKRVVVSYCGGLDAQGQPHGFGIWSDSSFHGEQLRGQWEHGLPIGPFQSQEQGSGYCFVNLRIAYCHNRGETQPDKLLYIPKHSVDGLHWGVASVECSVSGGFFSFLPDVQHLTLGLGSDVPQNAVECLPFLRTPLDEVRAMDETSAVRSFNYRENVPQSNNPEQPEKEALVFLHGYNCPLDQGLTRFAQLLALGNFPSHFHPYIFSWPTGGVLAYYPVGSESERTATDFRDFLASLVNAGYSTINIIAHSMGARIYFECLTRGLLDDIFCDGALFFAEVLTRKAFFDPLEYSMGKRVDTLHRDHQEEDDHAVLGGYRWSTARHQLEHQHETLELELAEEAAEKNQKANFPNVVAYAYSHNADVDLDSPGHEHKHTFLDIDVIDTTWMDNNVHYIRHSYFNLNPTVIDDIRQIVVHKQRARFRSGLTRTAGNIHIFLVAPSFVKN</sequence>
<evidence type="ECO:0000313" key="4">
    <source>
        <dbReference type="Proteomes" id="UP000019132"/>
    </source>
</evidence>
<dbReference type="InParanoid" id="K3X1S0"/>
<feature type="chain" id="PRO_5003871762" description="AB hydrolase-1 domain-containing protein" evidence="2">
    <location>
        <begin position="19"/>
        <end position="594"/>
    </location>
</feature>
<dbReference type="Proteomes" id="UP000019132">
    <property type="component" value="Unassembled WGS sequence"/>
</dbReference>
<protein>
    <recommendedName>
        <fullName evidence="5">AB hydrolase-1 domain-containing protein</fullName>
    </recommendedName>
</protein>
<feature type="transmembrane region" description="Helical" evidence="1">
    <location>
        <begin position="52"/>
        <end position="71"/>
    </location>
</feature>
<dbReference type="EMBL" id="GL376606">
    <property type="status" value="NOT_ANNOTATED_CDS"/>
    <property type="molecule type" value="Genomic_DNA"/>
</dbReference>
<dbReference type="SUPFAM" id="SSF53474">
    <property type="entry name" value="alpha/beta-Hydrolases"/>
    <property type="match status" value="1"/>
</dbReference>
<reference evidence="4" key="2">
    <citation type="submission" date="2010-04" db="EMBL/GenBank/DDBJ databases">
        <authorList>
            <person name="Buell R."/>
            <person name="Hamilton J."/>
            <person name="Hostetler J."/>
        </authorList>
    </citation>
    <scope>NUCLEOTIDE SEQUENCE [LARGE SCALE GENOMIC DNA]</scope>
    <source>
        <strain evidence="4">DAOM:BR144</strain>
    </source>
</reference>
<proteinExistence type="predicted"/>
<dbReference type="InterPro" id="IPR029058">
    <property type="entry name" value="AB_hydrolase_fold"/>
</dbReference>
<evidence type="ECO:0008006" key="5">
    <source>
        <dbReference type="Google" id="ProtNLM"/>
    </source>
</evidence>
<dbReference type="AlphaFoldDB" id="K3X1S0"/>
<evidence type="ECO:0000256" key="1">
    <source>
        <dbReference type="SAM" id="Phobius"/>
    </source>
</evidence>
<organism evidence="3 4">
    <name type="scientific">Globisporangium ultimum (strain ATCC 200006 / CBS 805.95 / DAOM BR144)</name>
    <name type="common">Pythium ultimum</name>
    <dbReference type="NCBI Taxonomy" id="431595"/>
    <lineage>
        <taxon>Eukaryota</taxon>
        <taxon>Sar</taxon>
        <taxon>Stramenopiles</taxon>
        <taxon>Oomycota</taxon>
        <taxon>Peronosporomycetes</taxon>
        <taxon>Pythiales</taxon>
        <taxon>Pythiaceae</taxon>
        <taxon>Globisporangium</taxon>
    </lineage>
</organism>
<keyword evidence="2" id="KW-0732">Signal</keyword>
<name>K3X1S0_GLOUD</name>
<keyword evidence="1" id="KW-1133">Transmembrane helix</keyword>
<dbReference type="Gene3D" id="3.40.50.1820">
    <property type="entry name" value="alpha/beta hydrolase"/>
    <property type="match status" value="1"/>
</dbReference>
<keyword evidence="1" id="KW-0812">Transmembrane</keyword>
<dbReference type="HOGENOM" id="CLU_012113_0_0_1"/>
<reference evidence="4" key="1">
    <citation type="journal article" date="2010" name="Genome Biol.">
        <title>Genome sequence of the necrotrophic plant pathogen Pythium ultimum reveals original pathogenicity mechanisms and effector repertoire.</title>
        <authorList>
            <person name="Levesque C.A."/>
            <person name="Brouwer H."/>
            <person name="Cano L."/>
            <person name="Hamilton J.P."/>
            <person name="Holt C."/>
            <person name="Huitema E."/>
            <person name="Raffaele S."/>
            <person name="Robideau G.P."/>
            <person name="Thines M."/>
            <person name="Win J."/>
            <person name="Zerillo M.M."/>
            <person name="Beakes G.W."/>
            <person name="Boore J.L."/>
            <person name="Busam D."/>
            <person name="Dumas B."/>
            <person name="Ferriera S."/>
            <person name="Fuerstenberg S.I."/>
            <person name="Gachon C.M."/>
            <person name="Gaulin E."/>
            <person name="Govers F."/>
            <person name="Grenville-Briggs L."/>
            <person name="Horner N."/>
            <person name="Hostetler J."/>
            <person name="Jiang R.H."/>
            <person name="Johnson J."/>
            <person name="Krajaejun T."/>
            <person name="Lin H."/>
            <person name="Meijer H.J."/>
            <person name="Moore B."/>
            <person name="Morris P."/>
            <person name="Phuntmart V."/>
            <person name="Puiu D."/>
            <person name="Shetty J."/>
            <person name="Stajich J.E."/>
            <person name="Tripathy S."/>
            <person name="Wawra S."/>
            <person name="van West P."/>
            <person name="Whitty B.R."/>
            <person name="Coutinho P.M."/>
            <person name="Henrissat B."/>
            <person name="Martin F."/>
            <person name="Thomas P.D."/>
            <person name="Tyler B.M."/>
            <person name="De Vries R.P."/>
            <person name="Kamoun S."/>
            <person name="Yandell M."/>
            <person name="Tisserat N."/>
            <person name="Buell C.R."/>
        </authorList>
    </citation>
    <scope>NUCLEOTIDE SEQUENCE</scope>
    <source>
        <strain evidence="4">DAOM:BR144</strain>
    </source>
</reference>
<feature type="transmembrane region" description="Helical" evidence="1">
    <location>
        <begin position="28"/>
        <end position="47"/>
    </location>
</feature>
<dbReference type="PANTHER" id="PTHR36513">
    <property type="entry name" value="ABC TRANSMEMBRANE TYPE-1 DOMAIN-CONTAINING PROTEIN"/>
    <property type="match status" value="1"/>
</dbReference>
<dbReference type="VEuPathDB" id="FungiDB:PYU1_G011144"/>